<feature type="active site" evidence="4">
    <location>
        <position position="214"/>
    </location>
</feature>
<dbReference type="Gene3D" id="3.40.605.10">
    <property type="entry name" value="Aldehyde Dehydrogenase, Chain A, domain 1"/>
    <property type="match status" value="1"/>
</dbReference>
<comment type="caution">
    <text evidence="7">The sequence shown here is derived from an EMBL/GenBank/DDBJ whole genome shotgun (WGS) entry which is preliminary data.</text>
</comment>
<keyword evidence="2 3" id="KW-0560">Oxidoreductase</keyword>
<gene>
    <name evidence="7" type="ORF">ACFO0S_01080</name>
</gene>
<proteinExistence type="inferred from homology"/>
<dbReference type="PIRSF" id="PIRSF036492">
    <property type="entry name" value="ALDH"/>
    <property type="match status" value="1"/>
</dbReference>
<dbReference type="InterPro" id="IPR029510">
    <property type="entry name" value="Ald_DH_CS_GLU"/>
</dbReference>
<evidence type="ECO:0000256" key="2">
    <source>
        <dbReference type="ARBA" id="ARBA00023002"/>
    </source>
</evidence>
<accession>A0ABV8URT9</accession>
<sequence>MNFTDEQLDVWIRTQKYFVYSGETKSLEFRLQHLDVLKSAIKKYESAILEALYKDLRKGEFEAFTTEVGIIYESINYMKKHLADWVKPESKKTPPYLQPAKSYIVSEPYGSCLIIAPYNYPFQLVMEPLIGAIIGGNAAIVKPSEATPHVAAIVKELIEETFPPEYVRVVEGEKEETSTLIHAPFDFIFFTGSVAVGKIVMKAAAERLTPIALELGGKSPAVIDHTANLEVAAKRIAWGKFSNAGQTCVAPDYVMVHEDVKEEFIQRLGQTIEEFYGANRQQSPDFARIVSDKQFDRLAKLMDRSQTELIFGGEKDKVDLFVEPSIYEIESFDHPLMEDEIFGPILPILAYKDLSQAIYQIRKLPKPLAAYFFSEHEKAQDYFIESLPYGGGCINDTVSHVGSVGLPFGGVGPSGQGAYHGKASFDQFTHKKSVLRKNTKLPVKLLFPPYKSKAKLVRTVFR</sequence>
<keyword evidence="8" id="KW-1185">Reference proteome</keyword>
<dbReference type="SUPFAM" id="SSF53720">
    <property type="entry name" value="ALDH-like"/>
    <property type="match status" value="1"/>
</dbReference>
<dbReference type="CDD" id="cd07136">
    <property type="entry name" value="ALDH_YwdH-P39616"/>
    <property type="match status" value="1"/>
</dbReference>
<evidence type="ECO:0000259" key="6">
    <source>
        <dbReference type="Pfam" id="PF00171"/>
    </source>
</evidence>
<dbReference type="InterPro" id="IPR016163">
    <property type="entry name" value="Ald_DH_C"/>
</dbReference>
<dbReference type="EMBL" id="JBHSEF010000008">
    <property type="protein sequence ID" value="MFC4353655.1"/>
    <property type="molecule type" value="Genomic_DNA"/>
</dbReference>
<dbReference type="Pfam" id="PF00171">
    <property type="entry name" value="Aldedh"/>
    <property type="match status" value="1"/>
</dbReference>
<protein>
    <recommendedName>
        <fullName evidence="3">Aldehyde dehydrogenase</fullName>
    </recommendedName>
</protein>
<dbReference type="InterPro" id="IPR016162">
    <property type="entry name" value="Ald_DH_N"/>
</dbReference>
<dbReference type="InterPro" id="IPR016160">
    <property type="entry name" value="Ald_DH_CS_CYS"/>
</dbReference>
<name>A0ABV8URT9_9BACL</name>
<dbReference type="InterPro" id="IPR012394">
    <property type="entry name" value="Aldehyde_DH_NAD(P)"/>
</dbReference>
<evidence type="ECO:0000313" key="8">
    <source>
        <dbReference type="Proteomes" id="UP001595733"/>
    </source>
</evidence>
<dbReference type="InterPro" id="IPR015590">
    <property type="entry name" value="Aldehyde_DH_dom"/>
</dbReference>
<feature type="domain" description="Aldehyde dehydrogenase" evidence="6">
    <location>
        <begin position="26"/>
        <end position="434"/>
    </location>
</feature>
<dbReference type="RefSeq" id="WP_378139260.1">
    <property type="nucleotide sequence ID" value="NZ_JBHSEF010000008.1"/>
</dbReference>
<dbReference type="Gene3D" id="3.40.309.10">
    <property type="entry name" value="Aldehyde Dehydrogenase, Chain A, domain 2"/>
    <property type="match status" value="1"/>
</dbReference>
<dbReference type="PROSITE" id="PS00070">
    <property type="entry name" value="ALDEHYDE_DEHYDR_CYS"/>
    <property type="match status" value="1"/>
</dbReference>
<evidence type="ECO:0000256" key="3">
    <source>
        <dbReference type="PIRNR" id="PIRNR036492"/>
    </source>
</evidence>
<evidence type="ECO:0000256" key="4">
    <source>
        <dbReference type="PROSITE-ProRule" id="PRU10007"/>
    </source>
</evidence>
<dbReference type="Proteomes" id="UP001595733">
    <property type="component" value="Unassembled WGS sequence"/>
</dbReference>
<evidence type="ECO:0000313" key="7">
    <source>
        <dbReference type="EMBL" id="MFC4353655.1"/>
    </source>
</evidence>
<dbReference type="InterPro" id="IPR016161">
    <property type="entry name" value="Ald_DH/histidinol_DH"/>
</dbReference>
<dbReference type="PANTHER" id="PTHR43570">
    <property type="entry name" value="ALDEHYDE DEHYDROGENASE"/>
    <property type="match status" value="1"/>
</dbReference>
<reference evidence="8" key="1">
    <citation type="journal article" date="2019" name="Int. J. Syst. Evol. Microbiol.">
        <title>The Global Catalogue of Microorganisms (GCM) 10K type strain sequencing project: providing services to taxonomists for standard genome sequencing and annotation.</title>
        <authorList>
            <consortium name="The Broad Institute Genomics Platform"/>
            <consortium name="The Broad Institute Genome Sequencing Center for Infectious Disease"/>
            <person name="Wu L."/>
            <person name="Ma J."/>
        </authorList>
    </citation>
    <scope>NUCLEOTIDE SEQUENCE [LARGE SCALE GENOMIC DNA]</scope>
    <source>
        <strain evidence="8">CCUG 50353</strain>
    </source>
</reference>
<dbReference type="PANTHER" id="PTHR43570:SF16">
    <property type="entry name" value="ALDEHYDE DEHYDROGENASE TYPE III, ISOFORM Q"/>
    <property type="match status" value="1"/>
</dbReference>
<dbReference type="PROSITE" id="PS00687">
    <property type="entry name" value="ALDEHYDE_DEHYDR_GLU"/>
    <property type="match status" value="1"/>
</dbReference>
<evidence type="ECO:0000256" key="1">
    <source>
        <dbReference type="ARBA" id="ARBA00009986"/>
    </source>
</evidence>
<organism evidence="7 8">
    <name type="scientific">Chryseomicrobium palamuruense</name>
    <dbReference type="NCBI Taxonomy" id="682973"/>
    <lineage>
        <taxon>Bacteria</taxon>
        <taxon>Bacillati</taxon>
        <taxon>Bacillota</taxon>
        <taxon>Bacilli</taxon>
        <taxon>Bacillales</taxon>
        <taxon>Caryophanaceae</taxon>
        <taxon>Chryseomicrobium</taxon>
    </lineage>
</organism>
<evidence type="ECO:0000256" key="5">
    <source>
        <dbReference type="RuleBase" id="RU003345"/>
    </source>
</evidence>
<comment type="similarity">
    <text evidence="1 3 5">Belongs to the aldehyde dehydrogenase family.</text>
</comment>